<feature type="domain" description="Mur ligase central" evidence="20">
    <location>
        <begin position="116"/>
        <end position="286"/>
    </location>
</feature>
<comment type="function">
    <text evidence="1 17 18">Cell wall formation. Catalyzes the addition of glutamate to the nucleotide precursor UDP-N-acetylmuramoyl-L-alanine (UMA).</text>
</comment>
<comment type="pathway">
    <text evidence="3 17 18">Cell wall biogenesis; peptidoglycan biosynthesis.</text>
</comment>
<keyword evidence="17 18" id="KW-0131">Cell cycle</keyword>
<dbReference type="Gene3D" id="3.90.190.20">
    <property type="entry name" value="Mur ligase, C-terminal domain"/>
    <property type="match status" value="1"/>
</dbReference>
<dbReference type="SUPFAM" id="SSF53623">
    <property type="entry name" value="MurD-like peptide ligases, catalytic domain"/>
    <property type="match status" value="1"/>
</dbReference>
<evidence type="ECO:0000256" key="10">
    <source>
        <dbReference type="ARBA" id="ARBA00022840"/>
    </source>
</evidence>
<evidence type="ECO:0000256" key="8">
    <source>
        <dbReference type="ARBA" id="ARBA00022598"/>
    </source>
</evidence>
<evidence type="ECO:0000313" key="21">
    <source>
        <dbReference type="EMBL" id="WOS96202.1"/>
    </source>
</evidence>
<dbReference type="GO" id="GO:0005737">
    <property type="term" value="C:cytoplasm"/>
    <property type="evidence" value="ECO:0007669"/>
    <property type="project" value="UniProtKB-SubCell"/>
</dbReference>
<dbReference type="GO" id="GO:0008764">
    <property type="term" value="F:UDP-N-acetylmuramoylalanine-D-glutamate ligase activity"/>
    <property type="evidence" value="ECO:0007669"/>
    <property type="project" value="UniProtKB-UniRule"/>
</dbReference>
<keyword evidence="22" id="KW-1185">Reference proteome</keyword>
<keyword evidence="13 17" id="KW-0961">Cell wall biogenesis/degradation</keyword>
<dbReference type="InterPro" id="IPR004101">
    <property type="entry name" value="Mur_ligase_C"/>
</dbReference>
<evidence type="ECO:0000256" key="5">
    <source>
        <dbReference type="ARBA" id="ARBA00012212"/>
    </source>
</evidence>
<dbReference type="GO" id="GO:0008360">
    <property type="term" value="P:regulation of cell shape"/>
    <property type="evidence" value="ECO:0007669"/>
    <property type="project" value="UniProtKB-KW"/>
</dbReference>
<dbReference type="KEGG" id="nmy:CJ229_000230"/>
<dbReference type="InterPro" id="IPR013221">
    <property type="entry name" value="Mur_ligase_cen"/>
</dbReference>
<evidence type="ECO:0000256" key="4">
    <source>
        <dbReference type="ARBA" id="ARBA00010416"/>
    </source>
</evidence>
<comment type="subcellular location">
    <subcellularLocation>
        <location evidence="2 17 18">Cytoplasm</location>
    </subcellularLocation>
</comment>
<dbReference type="InterPro" id="IPR036565">
    <property type="entry name" value="Mur-like_cat_sf"/>
</dbReference>
<keyword evidence="17 18" id="KW-0132">Cell division</keyword>
<evidence type="ECO:0000259" key="20">
    <source>
        <dbReference type="Pfam" id="PF08245"/>
    </source>
</evidence>
<accession>A0AAF1BSS3</accession>
<dbReference type="Pfam" id="PF08245">
    <property type="entry name" value="Mur_ligase_M"/>
    <property type="match status" value="1"/>
</dbReference>
<reference evidence="22" key="1">
    <citation type="submission" date="2017-09" db="EMBL/GenBank/DDBJ databases">
        <title>Bacterial strain isolated from the female urinary microbiota.</title>
        <authorList>
            <person name="Thomas-White K."/>
            <person name="Kumar N."/>
            <person name="Forster S."/>
            <person name="Putonti C."/>
            <person name="Lawley T."/>
            <person name="Wolfe A.J."/>
        </authorList>
    </citation>
    <scope>NUCLEOTIDE SEQUENCE [LARGE SCALE GENOMIC DNA]</scope>
    <source>
        <strain evidence="22">UMB0959</strain>
    </source>
</reference>
<proteinExistence type="inferred from homology"/>
<dbReference type="HAMAP" id="MF_00639">
    <property type="entry name" value="MurD"/>
    <property type="match status" value="1"/>
</dbReference>
<keyword evidence="10 17" id="KW-0067">ATP-binding</keyword>
<dbReference type="PANTHER" id="PTHR43692:SF1">
    <property type="entry name" value="UDP-N-ACETYLMURAMOYLALANINE--D-GLUTAMATE LIGASE"/>
    <property type="match status" value="1"/>
</dbReference>
<reference evidence="21 22" key="2">
    <citation type="submission" date="2023-10" db="EMBL/GenBank/DDBJ databases">
        <authorList>
            <person name="Choi B."/>
        </authorList>
    </citation>
    <scope>NUCLEOTIDE SEQUENCE [LARGE SCALE GENOMIC DNA]</scope>
    <source>
        <strain evidence="21 22">UMB0959</strain>
    </source>
</reference>
<dbReference type="AlphaFoldDB" id="A0AAF1BSS3"/>
<dbReference type="GO" id="GO:0071555">
    <property type="term" value="P:cell wall organization"/>
    <property type="evidence" value="ECO:0007669"/>
    <property type="project" value="UniProtKB-KW"/>
</dbReference>
<evidence type="ECO:0000313" key="22">
    <source>
        <dbReference type="Proteomes" id="UP000243626"/>
    </source>
</evidence>
<dbReference type="PANTHER" id="PTHR43692">
    <property type="entry name" value="UDP-N-ACETYLMURAMOYLALANINE--D-GLUTAMATE LIGASE"/>
    <property type="match status" value="1"/>
</dbReference>
<name>A0AAF1BSS3_9STAP</name>
<evidence type="ECO:0000256" key="13">
    <source>
        <dbReference type="ARBA" id="ARBA00023316"/>
    </source>
</evidence>
<dbReference type="EMBL" id="CP136964">
    <property type="protein sequence ID" value="WOS96202.1"/>
    <property type="molecule type" value="Genomic_DNA"/>
</dbReference>
<dbReference type="Pfam" id="PF02875">
    <property type="entry name" value="Mur_ligase_C"/>
    <property type="match status" value="1"/>
</dbReference>
<dbReference type="RefSeq" id="WP_102167253.1">
    <property type="nucleotide sequence ID" value="NZ_CP136964.1"/>
</dbReference>
<keyword evidence="7 17" id="KW-0963">Cytoplasm</keyword>
<dbReference type="InterPro" id="IPR036615">
    <property type="entry name" value="Mur_ligase_C_dom_sf"/>
</dbReference>
<dbReference type="Gene3D" id="3.40.1190.10">
    <property type="entry name" value="Mur-like, catalytic domain"/>
    <property type="match status" value="1"/>
</dbReference>
<dbReference type="Gene3D" id="3.40.50.720">
    <property type="entry name" value="NAD(P)-binding Rossmann-like Domain"/>
    <property type="match status" value="1"/>
</dbReference>
<dbReference type="InterPro" id="IPR005762">
    <property type="entry name" value="MurD"/>
</dbReference>
<dbReference type="EC" id="6.3.2.9" evidence="5 17"/>
<keyword evidence="11 17" id="KW-0133">Cell shape</keyword>
<evidence type="ECO:0000259" key="19">
    <source>
        <dbReference type="Pfam" id="PF02875"/>
    </source>
</evidence>
<dbReference type="NCBIfam" id="TIGR01087">
    <property type="entry name" value="murD"/>
    <property type="match status" value="1"/>
</dbReference>
<evidence type="ECO:0000256" key="6">
    <source>
        <dbReference type="ARBA" id="ARBA00015655"/>
    </source>
</evidence>
<protein>
    <recommendedName>
        <fullName evidence="6 17">UDP-N-acetylmuramoylalanine--D-glutamate ligase</fullName>
        <ecNumber evidence="5 17">6.3.2.9</ecNumber>
    </recommendedName>
    <alternativeName>
        <fullName evidence="15 17">D-glutamic acid-adding enzyme</fullName>
    </alternativeName>
    <alternativeName>
        <fullName evidence="14 17">UDP-N-acetylmuramoyl-L-alanyl-D-glutamate synthetase</fullName>
    </alternativeName>
</protein>
<dbReference type="SUPFAM" id="SSF51984">
    <property type="entry name" value="MurCD N-terminal domain"/>
    <property type="match status" value="1"/>
</dbReference>
<comment type="catalytic activity">
    <reaction evidence="16 17 18">
        <text>UDP-N-acetyl-alpha-D-muramoyl-L-alanine + D-glutamate + ATP = UDP-N-acetyl-alpha-D-muramoyl-L-alanyl-D-glutamate + ADP + phosphate + H(+)</text>
        <dbReference type="Rhea" id="RHEA:16429"/>
        <dbReference type="ChEBI" id="CHEBI:15378"/>
        <dbReference type="ChEBI" id="CHEBI:29986"/>
        <dbReference type="ChEBI" id="CHEBI:30616"/>
        <dbReference type="ChEBI" id="CHEBI:43474"/>
        <dbReference type="ChEBI" id="CHEBI:83898"/>
        <dbReference type="ChEBI" id="CHEBI:83900"/>
        <dbReference type="ChEBI" id="CHEBI:456216"/>
        <dbReference type="EC" id="6.3.2.9"/>
    </reaction>
</comment>
<dbReference type="Proteomes" id="UP000243626">
    <property type="component" value="Chromosome"/>
</dbReference>
<feature type="domain" description="Mur ligase C-terminal" evidence="19">
    <location>
        <begin position="308"/>
        <end position="420"/>
    </location>
</feature>
<dbReference type="GO" id="GO:0005524">
    <property type="term" value="F:ATP binding"/>
    <property type="evidence" value="ECO:0007669"/>
    <property type="project" value="UniProtKB-UniRule"/>
</dbReference>
<keyword evidence="9 17" id="KW-0547">Nucleotide-binding</keyword>
<sequence length="443" mass="50279">MKEIESFKHKKVLVLGYGRSGRSAIEALFKLGADITLTTSEVLVEESVINHLKQMNVKVVDGHHPEHLLNDTELIVKNPGIPYTIPFLQEALKRNIKIITEVELAYLITDNEIIGITGTNGKTTVTELVGRLLTDGNRTPILCGNIGYPASQAALEEQSDELVMELSSFQLMGIDTFRPNIAVFTNIYEAHLDYHKDLNEYQSAKLSLMKNMRDTDIVIFNQSQRHFVECKDVKSNIYFFSIDEEADAYVKDNWIYVFGKKIINIEEILLKGPHNLENILASLLVAHLKNVPIEHMKYVLTTFKGIEHRMEFVDEKLGMRFYNDSKATNALATTFALDSFNTPTIWIAGGLDRGQDFKELLPHLKHVKLGIVFGETKEKLKQFLNENNIEVIETDNPFTAVDIVKTYGNAGDKVLFSPACASWDQYPDFETRGRHFKEAVHQL</sequence>
<evidence type="ECO:0000256" key="15">
    <source>
        <dbReference type="ARBA" id="ARBA00032324"/>
    </source>
</evidence>
<evidence type="ECO:0000256" key="2">
    <source>
        <dbReference type="ARBA" id="ARBA00004496"/>
    </source>
</evidence>
<evidence type="ECO:0000256" key="9">
    <source>
        <dbReference type="ARBA" id="ARBA00022741"/>
    </source>
</evidence>
<dbReference type="GO" id="GO:0009252">
    <property type="term" value="P:peptidoglycan biosynthetic process"/>
    <property type="evidence" value="ECO:0007669"/>
    <property type="project" value="UniProtKB-UniRule"/>
</dbReference>
<evidence type="ECO:0000256" key="12">
    <source>
        <dbReference type="ARBA" id="ARBA00022984"/>
    </source>
</evidence>
<dbReference type="SUPFAM" id="SSF53244">
    <property type="entry name" value="MurD-like peptide ligases, peptide-binding domain"/>
    <property type="match status" value="1"/>
</dbReference>
<feature type="binding site" evidence="17">
    <location>
        <begin position="118"/>
        <end position="124"/>
    </location>
    <ligand>
        <name>ATP</name>
        <dbReference type="ChEBI" id="CHEBI:30616"/>
    </ligand>
</feature>
<evidence type="ECO:0000256" key="18">
    <source>
        <dbReference type="RuleBase" id="RU003664"/>
    </source>
</evidence>
<evidence type="ECO:0000256" key="3">
    <source>
        <dbReference type="ARBA" id="ARBA00004752"/>
    </source>
</evidence>
<evidence type="ECO:0000256" key="1">
    <source>
        <dbReference type="ARBA" id="ARBA00002734"/>
    </source>
</evidence>
<keyword evidence="8 17" id="KW-0436">Ligase</keyword>
<evidence type="ECO:0000256" key="17">
    <source>
        <dbReference type="HAMAP-Rule" id="MF_00639"/>
    </source>
</evidence>
<evidence type="ECO:0000256" key="16">
    <source>
        <dbReference type="ARBA" id="ARBA00047632"/>
    </source>
</evidence>
<organism evidence="21 22">
    <name type="scientific">Nosocomiicoccus massiliensis</name>
    <dbReference type="NCBI Taxonomy" id="1232430"/>
    <lineage>
        <taxon>Bacteria</taxon>
        <taxon>Bacillati</taxon>
        <taxon>Bacillota</taxon>
        <taxon>Bacilli</taxon>
        <taxon>Bacillales</taxon>
        <taxon>Staphylococcaceae</taxon>
        <taxon>Nosocomiicoccus</taxon>
    </lineage>
</organism>
<evidence type="ECO:0000256" key="11">
    <source>
        <dbReference type="ARBA" id="ARBA00022960"/>
    </source>
</evidence>
<keyword evidence="12 17" id="KW-0573">Peptidoglycan synthesis</keyword>
<evidence type="ECO:0000256" key="7">
    <source>
        <dbReference type="ARBA" id="ARBA00022490"/>
    </source>
</evidence>
<comment type="similarity">
    <text evidence="4 17">Belongs to the MurCDEF family.</text>
</comment>
<evidence type="ECO:0000256" key="14">
    <source>
        <dbReference type="ARBA" id="ARBA00030398"/>
    </source>
</evidence>
<gene>
    <name evidence="17 21" type="primary">murD</name>
    <name evidence="21" type="ORF">CJ229_000230</name>
</gene>
<dbReference type="Pfam" id="PF21799">
    <property type="entry name" value="MurD-like_N"/>
    <property type="match status" value="1"/>
</dbReference>
<dbReference type="GO" id="GO:0051301">
    <property type="term" value="P:cell division"/>
    <property type="evidence" value="ECO:0007669"/>
    <property type="project" value="UniProtKB-KW"/>
</dbReference>